<dbReference type="Proteomes" id="UP000606974">
    <property type="component" value="Unassembled WGS sequence"/>
</dbReference>
<accession>A0A8H7AMT7</accession>
<evidence type="ECO:0000256" key="1">
    <source>
        <dbReference type="SAM" id="Phobius"/>
    </source>
</evidence>
<feature type="transmembrane region" description="Helical" evidence="1">
    <location>
        <begin position="6"/>
        <end position="28"/>
    </location>
</feature>
<dbReference type="EMBL" id="JAACFV010000016">
    <property type="protein sequence ID" value="KAF7511968.1"/>
    <property type="molecule type" value="Genomic_DNA"/>
</dbReference>
<keyword evidence="1" id="KW-1133">Transmembrane helix</keyword>
<evidence type="ECO:0000313" key="2">
    <source>
        <dbReference type="EMBL" id="KAF7511968.1"/>
    </source>
</evidence>
<proteinExistence type="predicted"/>
<dbReference type="AlphaFoldDB" id="A0A8H7AMT7"/>
<keyword evidence="1" id="KW-0472">Membrane</keyword>
<name>A0A8H7AMT7_9EURO</name>
<keyword evidence="1" id="KW-0812">Transmembrane</keyword>
<reference evidence="2" key="1">
    <citation type="submission" date="2020-02" db="EMBL/GenBank/DDBJ databases">
        <authorList>
            <person name="Palmer J.M."/>
        </authorList>
    </citation>
    <scope>NUCLEOTIDE SEQUENCE</scope>
    <source>
        <strain evidence="2">EPUS1.4</strain>
        <tissue evidence="2">Thallus</tissue>
    </source>
</reference>
<evidence type="ECO:0000313" key="3">
    <source>
        <dbReference type="Proteomes" id="UP000606974"/>
    </source>
</evidence>
<organism evidence="2 3">
    <name type="scientific">Endocarpon pusillum</name>
    <dbReference type="NCBI Taxonomy" id="364733"/>
    <lineage>
        <taxon>Eukaryota</taxon>
        <taxon>Fungi</taxon>
        <taxon>Dikarya</taxon>
        <taxon>Ascomycota</taxon>
        <taxon>Pezizomycotina</taxon>
        <taxon>Eurotiomycetes</taxon>
        <taxon>Chaetothyriomycetidae</taxon>
        <taxon>Verrucariales</taxon>
        <taxon>Verrucariaceae</taxon>
        <taxon>Endocarpon</taxon>
    </lineage>
</organism>
<gene>
    <name evidence="2" type="ORF">GJ744_003201</name>
</gene>
<comment type="caution">
    <text evidence="2">The sequence shown here is derived from an EMBL/GenBank/DDBJ whole genome shotgun (WGS) entry which is preliminary data.</text>
</comment>
<protein>
    <submittedName>
        <fullName evidence="2">Uncharacterized protein</fullName>
    </submittedName>
</protein>
<keyword evidence="3" id="KW-1185">Reference proteome</keyword>
<sequence length="120" mass="13599">MSDDAAVVVRLAALANLGLLIPGGSFFISPMRTDLLGSLEREYGTLEVTQGFSLPSGWLFDQHPCDEIEMASDLRRLIKFSIDCSLLIDERSFRSPPRYWKNPTKRKSRLLQNMYMNGTI</sequence>